<sequence>MGSPLPSLLLNNILIDKKDVARVGHELAGSEN</sequence>
<organism evidence="1 2">
    <name type="scientific">Trichinella pseudospiralis</name>
    <name type="common">Parasitic roundworm</name>
    <dbReference type="NCBI Taxonomy" id="6337"/>
    <lineage>
        <taxon>Eukaryota</taxon>
        <taxon>Metazoa</taxon>
        <taxon>Ecdysozoa</taxon>
        <taxon>Nematoda</taxon>
        <taxon>Enoplea</taxon>
        <taxon>Dorylaimia</taxon>
        <taxon>Trichinellida</taxon>
        <taxon>Trichinellidae</taxon>
        <taxon>Trichinella</taxon>
    </lineage>
</organism>
<dbReference type="AlphaFoldDB" id="A0A0V1C5Z0"/>
<protein>
    <submittedName>
        <fullName evidence="1">Uncharacterized protein</fullName>
    </submittedName>
</protein>
<evidence type="ECO:0000313" key="1">
    <source>
        <dbReference type="EMBL" id="KRY44714.1"/>
    </source>
</evidence>
<keyword evidence="2" id="KW-1185">Reference proteome</keyword>
<evidence type="ECO:0000313" key="2">
    <source>
        <dbReference type="Proteomes" id="UP000054995"/>
    </source>
</evidence>
<accession>A0A0V1C5Z0</accession>
<dbReference type="Proteomes" id="UP000054995">
    <property type="component" value="Unassembled WGS sequence"/>
</dbReference>
<reference evidence="1 2" key="1">
    <citation type="submission" date="2015-01" db="EMBL/GenBank/DDBJ databases">
        <title>Evolution of Trichinella species and genotypes.</title>
        <authorList>
            <person name="Korhonen P.K."/>
            <person name="Edoardo P."/>
            <person name="Giuseppe L.R."/>
            <person name="Gasser R.B."/>
        </authorList>
    </citation>
    <scope>NUCLEOTIDE SEQUENCE [LARGE SCALE GENOMIC DNA]</scope>
    <source>
        <strain evidence="1">ISS470</strain>
    </source>
</reference>
<dbReference type="EMBL" id="JYDT01005399">
    <property type="protein sequence ID" value="KRY44714.1"/>
    <property type="molecule type" value="Genomic_DNA"/>
</dbReference>
<proteinExistence type="predicted"/>
<comment type="caution">
    <text evidence="1">The sequence shown here is derived from an EMBL/GenBank/DDBJ whole genome shotgun (WGS) entry which is preliminary data.</text>
</comment>
<gene>
    <name evidence="1" type="ORF">T4D_3465</name>
</gene>
<name>A0A0V1C5Z0_TRIPS</name>